<dbReference type="VEuPathDB" id="FungiDB:UREG_01192"/>
<dbReference type="InParanoid" id="C4JGK1"/>
<feature type="compositionally biased region" description="Low complexity" evidence="2">
    <location>
        <begin position="115"/>
        <end position="139"/>
    </location>
</feature>
<dbReference type="EMBL" id="CH476615">
    <property type="protein sequence ID" value="EEP76343.1"/>
    <property type="molecule type" value="Genomic_DNA"/>
</dbReference>
<dbReference type="AlphaFoldDB" id="C4JGK1"/>
<evidence type="ECO:0000256" key="1">
    <source>
        <dbReference type="ARBA" id="ARBA00022729"/>
    </source>
</evidence>
<dbReference type="KEGG" id="ure:UREG_01192"/>
<protein>
    <recommendedName>
        <fullName evidence="3">Yeast cell wall synthesis Kre9/Knh1-like N-terminal domain-containing protein</fullName>
    </recommendedName>
</protein>
<accession>C4JGK1</accession>
<dbReference type="eggNOG" id="ENOG502S7YR">
    <property type="taxonomic scope" value="Eukaryota"/>
</dbReference>
<sequence>MNVHPPFLMRIARGIKSNAGSYSTKPMHNAPDGKAYQFNFVSDDPSRPGILAQSQQFTVQSGPHAQSDSSSSNGITTPATTITPPPGPIPSLTSSLTRNPNNTAIIPGYRGNTVSLSSNSTAAPTSTRRSSTTRVASGSNAERTSNAAPVLQAYSGVGGLVLAALAFVA</sequence>
<keyword evidence="1" id="KW-0732">Signal</keyword>
<dbReference type="GeneID" id="8439876"/>
<evidence type="ECO:0000313" key="4">
    <source>
        <dbReference type="EMBL" id="EEP76343.1"/>
    </source>
</evidence>
<dbReference type="OrthoDB" id="4205893at2759"/>
<reference evidence="5" key="1">
    <citation type="journal article" date="2009" name="Genome Res.">
        <title>Comparative genomic analyses of the human fungal pathogens Coccidioides and their relatives.</title>
        <authorList>
            <person name="Sharpton T.J."/>
            <person name="Stajich J.E."/>
            <person name="Rounsley S.D."/>
            <person name="Gardner M.J."/>
            <person name="Wortman J.R."/>
            <person name="Jordar V.S."/>
            <person name="Maiti R."/>
            <person name="Kodira C.D."/>
            <person name="Neafsey D.E."/>
            <person name="Zeng Q."/>
            <person name="Hung C.-Y."/>
            <person name="McMahan C."/>
            <person name="Muszewska A."/>
            <person name="Grynberg M."/>
            <person name="Mandel M.A."/>
            <person name="Kellner E.M."/>
            <person name="Barker B.M."/>
            <person name="Galgiani J.N."/>
            <person name="Orbach M.J."/>
            <person name="Kirkland T.N."/>
            <person name="Cole G.T."/>
            <person name="Henn M.R."/>
            <person name="Birren B.W."/>
            <person name="Taylor J.W."/>
        </authorList>
    </citation>
    <scope>NUCLEOTIDE SEQUENCE [LARGE SCALE GENOMIC DNA]</scope>
    <source>
        <strain evidence="5">UAMH 1704</strain>
    </source>
</reference>
<dbReference type="HOGENOM" id="CLU_1579672_0_0_1"/>
<dbReference type="InterPro" id="IPR018466">
    <property type="entry name" value="Kre9/Knh1-like_N"/>
</dbReference>
<dbReference type="RefSeq" id="XP_002541676.1">
    <property type="nucleotide sequence ID" value="XM_002541630.1"/>
</dbReference>
<dbReference type="Proteomes" id="UP000002058">
    <property type="component" value="Unassembled WGS sequence"/>
</dbReference>
<gene>
    <name evidence="4" type="ORF">UREG_01192</name>
</gene>
<dbReference type="Pfam" id="PF10342">
    <property type="entry name" value="Kre9_KNH"/>
    <property type="match status" value="1"/>
</dbReference>
<keyword evidence="5" id="KW-1185">Reference proteome</keyword>
<evidence type="ECO:0000256" key="2">
    <source>
        <dbReference type="SAM" id="MobiDB-lite"/>
    </source>
</evidence>
<evidence type="ECO:0000313" key="5">
    <source>
        <dbReference type="Proteomes" id="UP000002058"/>
    </source>
</evidence>
<organism evidence="4 5">
    <name type="scientific">Uncinocarpus reesii (strain UAMH 1704)</name>
    <dbReference type="NCBI Taxonomy" id="336963"/>
    <lineage>
        <taxon>Eukaryota</taxon>
        <taxon>Fungi</taxon>
        <taxon>Dikarya</taxon>
        <taxon>Ascomycota</taxon>
        <taxon>Pezizomycotina</taxon>
        <taxon>Eurotiomycetes</taxon>
        <taxon>Eurotiomycetidae</taxon>
        <taxon>Onygenales</taxon>
        <taxon>Onygenaceae</taxon>
        <taxon>Uncinocarpus</taxon>
    </lineage>
</organism>
<dbReference type="OMA" id="TWPKLPA"/>
<feature type="domain" description="Yeast cell wall synthesis Kre9/Knh1-like N-terminal" evidence="3">
    <location>
        <begin position="4"/>
        <end position="59"/>
    </location>
</feature>
<evidence type="ECO:0000259" key="3">
    <source>
        <dbReference type="Pfam" id="PF10342"/>
    </source>
</evidence>
<feature type="compositionally biased region" description="Polar residues" evidence="2">
    <location>
        <begin position="56"/>
        <end position="73"/>
    </location>
</feature>
<proteinExistence type="predicted"/>
<feature type="region of interest" description="Disordered" evidence="2">
    <location>
        <begin position="56"/>
        <end position="143"/>
    </location>
</feature>
<name>C4JGK1_UNCRE</name>